<proteinExistence type="predicted"/>
<name>A0A0S4JLN5_BODSA</name>
<feature type="region of interest" description="Disordered" evidence="1">
    <location>
        <begin position="187"/>
        <end position="265"/>
    </location>
</feature>
<accession>A0A0S4JLN5</accession>
<dbReference type="EMBL" id="CYKH01002042">
    <property type="protein sequence ID" value="CUG92429.1"/>
    <property type="molecule type" value="Genomic_DNA"/>
</dbReference>
<dbReference type="Proteomes" id="UP000051952">
    <property type="component" value="Unassembled WGS sequence"/>
</dbReference>
<feature type="compositionally biased region" description="Polar residues" evidence="1">
    <location>
        <begin position="225"/>
        <end position="241"/>
    </location>
</feature>
<dbReference type="VEuPathDB" id="TriTrypDB:BSAL_37255"/>
<dbReference type="OrthoDB" id="251139at2759"/>
<feature type="region of interest" description="Disordered" evidence="1">
    <location>
        <begin position="404"/>
        <end position="427"/>
    </location>
</feature>
<feature type="compositionally biased region" description="Polar residues" evidence="1">
    <location>
        <begin position="187"/>
        <end position="198"/>
    </location>
</feature>
<keyword evidence="3" id="KW-1185">Reference proteome</keyword>
<dbReference type="AlphaFoldDB" id="A0A0S4JLN5"/>
<feature type="compositionally biased region" description="Low complexity" evidence="1">
    <location>
        <begin position="414"/>
        <end position="427"/>
    </location>
</feature>
<organism evidence="2 3">
    <name type="scientific">Bodo saltans</name>
    <name type="common">Flagellated protozoan</name>
    <dbReference type="NCBI Taxonomy" id="75058"/>
    <lineage>
        <taxon>Eukaryota</taxon>
        <taxon>Discoba</taxon>
        <taxon>Euglenozoa</taxon>
        <taxon>Kinetoplastea</taxon>
        <taxon>Metakinetoplastina</taxon>
        <taxon>Eubodonida</taxon>
        <taxon>Bodonidae</taxon>
        <taxon>Bodo</taxon>
    </lineage>
</organism>
<sequence length="586" mass="64410">MDRKMPNQKMYDWPELRGLVPNASSPQPRLAMATYGAKAAGPSGSSVQPANQVLSVQQQPKKPVYAWHRNKQIPAAAVNPNLTSSTTSPSMHDLSLETFAPPHRSSTIAVRRELSHPTYPTSQSVDAPLLPVMKRTVMKNPPAMLKRINDVEVTASARGDASKQMDGRHELNPSGKQWVFQMPTALNSNAPIPTQDNSGSDDEGVGSVRQAKATARGTSHVAANVQASRSVHWQETTNTQHAVRKTTKRRPLDSTSQNRIVNGKSDELQIEGSAYSDSNLPTNALLALETHVARERRAREELAYAHRQVLQSFRQVVRVFFATIVDDQHTKRGPAAVSLAKCSVVVHTLVTTIQSYVRGQLSQRNANVRRFGTSTTTLAVRLQMSNKMLPPLLDVDAIGTRGDFTPMTAGGGTTTATTSEEASDELSTSRSSVHDLLLDHQTISRLKQLYFDYYDCETFVLEGGVRTVDSTTKFLSGERQEDMRHLIEERNVLEEVAEDVEASVTPTWGHHEHHEDPSGYIPEELPLDTPPAGRHQVASRIASAVSIAFNESHAMRDIFGSPRTASDLGSPCSYMENGIECEVEEL</sequence>
<gene>
    <name evidence="2" type="ORF">BSAL_37255</name>
</gene>
<reference evidence="3" key="1">
    <citation type="submission" date="2015-09" db="EMBL/GenBank/DDBJ databases">
        <authorList>
            <consortium name="Pathogen Informatics"/>
        </authorList>
    </citation>
    <scope>NUCLEOTIDE SEQUENCE [LARGE SCALE GENOMIC DNA]</scope>
    <source>
        <strain evidence="3">Lake Konstanz</strain>
    </source>
</reference>
<evidence type="ECO:0000313" key="2">
    <source>
        <dbReference type="EMBL" id="CUG92429.1"/>
    </source>
</evidence>
<evidence type="ECO:0000256" key="1">
    <source>
        <dbReference type="SAM" id="MobiDB-lite"/>
    </source>
</evidence>
<evidence type="ECO:0000313" key="3">
    <source>
        <dbReference type="Proteomes" id="UP000051952"/>
    </source>
</evidence>
<protein>
    <submittedName>
        <fullName evidence="2">Uncharacterized protein</fullName>
    </submittedName>
</protein>